<accession>A0AA38M4P1</accession>
<reference evidence="1" key="1">
    <citation type="journal article" date="2023" name="G3 (Bethesda)">
        <title>Whole genome assemblies of Zophobas morio and Tenebrio molitor.</title>
        <authorList>
            <person name="Kaur S."/>
            <person name="Stinson S.A."/>
            <person name="diCenzo G.C."/>
        </authorList>
    </citation>
    <scope>NUCLEOTIDE SEQUENCE</scope>
    <source>
        <strain evidence="1">QUZm001</strain>
    </source>
</reference>
<evidence type="ECO:0000313" key="1">
    <source>
        <dbReference type="EMBL" id="KAJ3644015.1"/>
    </source>
</evidence>
<sequence length="106" mass="12102">MLNVFRLHLYVRETVLSALRILQTKHLKPGDMVGHIKILDEILIESMTMPSDLIPVQLDFESTVEVAIIHHQEVEPFLTQLPKHAFVWSLGYRCIQTGLNGSKGVR</sequence>
<evidence type="ECO:0000313" key="2">
    <source>
        <dbReference type="Proteomes" id="UP001168821"/>
    </source>
</evidence>
<comment type="caution">
    <text evidence="1">The sequence shown here is derived from an EMBL/GenBank/DDBJ whole genome shotgun (WGS) entry which is preliminary data.</text>
</comment>
<dbReference type="AlphaFoldDB" id="A0AA38M4P1"/>
<keyword evidence="2" id="KW-1185">Reference proteome</keyword>
<organism evidence="1 2">
    <name type="scientific">Zophobas morio</name>
    <dbReference type="NCBI Taxonomy" id="2755281"/>
    <lineage>
        <taxon>Eukaryota</taxon>
        <taxon>Metazoa</taxon>
        <taxon>Ecdysozoa</taxon>
        <taxon>Arthropoda</taxon>
        <taxon>Hexapoda</taxon>
        <taxon>Insecta</taxon>
        <taxon>Pterygota</taxon>
        <taxon>Neoptera</taxon>
        <taxon>Endopterygota</taxon>
        <taxon>Coleoptera</taxon>
        <taxon>Polyphaga</taxon>
        <taxon>Cucujiformia</taxon>
        <taxon>Tenebrionidae</taxon>
        <taxon>Zophobas</taxon>
    </lineage>
</organism>
<proteinExistence type="predicted"/>
<name>A0AA38M4P1_9CUCU</name>
<protein>
    <submittedName>
        <fullName evidence="1">Uncharacterized protein</fullName>
    </submittedName>
</protein>
<dbReference type="EMBL" id="JALNTZ010000008">
    <property type="protein sequence ID" value="KAJ3644015.1"/>
    <property type="molecule type" value="Genomic_DNA"/>
</dbReference>
<dbReference type="Proteomes" id="UP001168821">
    <property type="component" value="Unassembled WGS sequence"/>
</dbReference>
<gene>
    <name evidence="1" type="ORF">Zmor_026692</name>
</gene>